<feature type="region of interest" description="Disordered" evidence="1">
    <location>
        <begin position="198"/>
        <end position="270"/>
    </location>
</feature>
<sequence length="346" mass="37855">MHADQTAEETSDEDYRSRLSDVETVPVRSLLSADTPRSAGEDLQHVRLLSSLETVLPPVIVHRPTMRVVDGMHRLRGAMLRGDKNIRVRFFDGDERDAFVIAVKENTTHGLPLSAADRAAAADRIVRSHPHWSDRMVGKVAGLSARTVSNIRRSAFTGSAQPASRLGNDGRVRPLDSSAGRIRAAELMAKEPRASLRRIAKQAGISPNTVRDVRERLKRGEGPLPSSSRSADTRPDAAPRKQPATSGVPLPETTPESRSPGPGRDQRRTLPLHILIKDPALRSGERGRLLLRMLSMSIALTPDREQLVDAVPEHCVDLACQAVKESAAAWAEFARKLEHRAASLKG</sequence>
<dbReference type="RefSeq" id="WP_344918288.1">
    <property type="nucleotide sequence ID" value="NZ_BAABAQ010000004.1"/>
</dbReference>
<keyword evidence="4" id="KW-1185">Reference proteome</keyword>
<feature type="domain" description="ParB-like N-terminal" evidence="2">
    <location>
        <begin position="23"/>
        <end position="107"/>
    </location>
</feature>
<dbReference type="InterPro" id="IPR003115">
    <property type="entry name" value="ParB_N"/>
</dbReference>
<dbReference type="Proteomes" id="UP001501251">
    <property type="component" value="Unassembled WGS sequence"/>
</dbReference>
<dbReference type="InterPro" id="IPR036086">
    <property type="entry name" value="ParB/Sulfiredoxin_sf"/>
</dbReference>
<reference evidence="4" key="1">
    <citation type="journal article" date="2019" name="Int. J. Syst. Evol. Microbiol.">
        <title>The Global Catalogue of Microorganisms (GCM) 10K type strain sequencing project: providing services to taxonomists for standard genome sequencing and annotation.</title>
        <authorList>
            <consortium name="The Broad Institute Genomics Platform"/>
            <consortium name="The Broad Institute Genome Sequencing Center for Infectious Disease"/>
            <person name="Wu L."/>
            <person name="Ma J."/>
        </authorList>
    </citation>
    <scope>NUCLEOTIDE SEQUENCE [LARGE SCALE GENOMIC DNA]</scope>
    <source>
        <strain evidence="4">JCM 17388</strain>
    </source>
</reference>
<dbReference type="EMBL" id="BAABAQ010000004">
    <property type="protein sequence ID" value="GAA4190256.1"/>
    <property type="molecule type" value="Genomic_DNA"/>
</dbReference>
<feature type="region of interest" description="Disordered" evidence="1">
    <location>
        <begin position="158"/>
        <end position="177"/>
    </location>
</feature>
<evidence type="ECO:0000313" key="4">
    <source>
        <dbReference type="Proteomes" id="UP001501251"/>
    </source>
</evidence>
<feature type="compositionally biased region" description="Basic and acidic residues" evidence="1">
    <location>
        <begin position="211"/>
        <end position="221"/>
    </location>
</feature>
<protein>
    <submittedName>
        <fullName evidence="3">ParB N-terminal domain-containing protein</fullName>
    </submittedName>
</protein>
<evidence type="ECO:0000259" key="2">
    <source>
        <dbReference type="SMART" id="SM00470"/>
    </source>
</evidence>
<dbReference type="SMART" id="SM00470">
    <property type="entry name" value="ParB"/>
    <property type="match status" value="1"/>
</dbReference>
<name>A0ABP8AU61_9ACTN</name>
<accession>A0ABP8AU61</accession>
<gene>
    <name evidence="3" type="ORF">GCM10022252_28280</name>
</gene>
<organism evidence="3 4">
    <name type="scientific">Streptosporangium oxazolinicum</name>
    <dbReference type="NCBI Taxonomy" id="909287"/>
    <lineage>
        <taxon>Bacteria</taxon>
        <taxon>Bacillati</taxon>
        <taxon>Actinomycetota</taxon>
        <taxon>Actinomycetes</taxon>
        <taxon>Streptosporangiales</taxon>
        <taxon>Streptosporangiaceae</taxon>
        <taxon>Streptosporangium</taxon>
    </lineage>
</organism>
<evidence type="ECO:0000313" key="3">
    <source>
        <dbReference type="EMBL" id="GAA4190256.1"/>
    </source>
</evidence>
<proteinExistence type="predicted"/>
<evidence type="ECO:0000256" key="1">
    <source>
        <dbReference type="SAM" id="MobiDB-lite"/>
    </source>
</evidence>
<dbReference type="SUPFAM" id="SSF110849">
    <property type="entry name" value="ParB/Sulfiredoxin"/>
    <property type="match status" value="1"/>
</dbReference>
<comment type="caution">
    <text evidence="3">The sequence shown here is derived from an EMBL/GenBank/DDBJ whole genome shotgun (WGS) entry which is preliminary data.</text>
</comment>